<dbReference type="GO" id="GO:0005886">
    <property type="term" value="C:plasma membrane"/>
    <property type="evidence" value="ECO:0007669"/>
    <property type="project" value="UniProtKB-SubCell"/>
</dbReference>
<sequence length="159" mass="17422">MFYSLSAFVSLFAFWLLLSGFFTPFLIAVGAAGSLCVLLFAHRMDVIDHEGHPIHLGWRALFSYWPWLVKEIVLSAWDVSRRIVDPRLPISPTMTRFKPSQNSELGLVIHANSITLTPGTVAVEVAKGEMLVHSLSAEGAAGLAGSEMDRRIAALETPS</sequence>
<dbReference type="Pfam" id="PF01899">
    <property type="entry name" value="MNHE"/>
    <property type="match status" value="1"/>
</dbReference>
<evidence type="ECO:0000256" key="1">
    <source>
        <dbReference type="ARBA" id="ARBA00004651"/>
    </source>
</evidence>
<protein>
    <submittedName>
        <fullName evidence="8">Monovalent cation/H+ antiporter subunit E</fullName>
    </submittedName>
</protein>
<dbReference type="InterPro" id="IPR002758">
    <property type="entry name" value="Cation_antiport_E"/>
</dbReference>
<evidence type="ECO:0000256" key="3">
    <source>
        <dbReference type="ARBA" id="ARBA00022475"/>
    </source>
</evidence>
<evidence type="ECO:0000313" key="8">
    <source>
        <dbReference type="EMBL" id="EXI87053.1"/>
    </source>
</evidence>
<keyword evidence="5 7" id="KW-1133">Transmembrane helix</keyword>
<name>A0A011NWH7_ACCRE</name>
<proteinExistence type="inferred from homology"/>
<dbReference type="PANTHER" id="PTHR34584:SF1">
    <property type="entry name" value="NA(+)_H(+) ANTIPORTER SUBUNIT E1"/>
    <property type="match status" value="1"/>
</dbReference>
<evidence type="ECO:0000313" key="9">
    <source>
        <dbReference type="Proteomes" id="UP000022141"/>
    </source>
</evidence>
<keyword evidence="3" id="KW-1003">Cell membrane</keyword>
<evidence type="ECO:0000256" key="7">
    <source>
        <dbReference type="SAM" id="Phobius"/>
    </source>
</evidence>
<evidence type="ECO:0000256" key="5">
    <source>
        <dbReference type="ARBA" id="ARBA00022989"/>
    </source>
</evidence>
<dbReference type="EMBL" id="JEMY01000038">
    <property type="protein sequence ID" value="EXI87053.1"/>
    <property type="molecule type" value="Genomic_DNA"/>
</dbReference>
<reference evidence="8" key="1">
    <citation type="submission" date="2014-02" db="EMBL/GenBank/DDBJ databases">
        <title>Expanding our view of genomic diversity in Candidatus Accumulibacter clades.</title>
        <authorList>
            <person name="Skennerton C.T."/>
            <person name="Barr J.J."/>
            <person name="Slater F.R."/>
            <person name="Bond P.L."/>
            <person name="Tyson G.W."/>
        </authorList>
    </citation>
    <scope>NUCLEOTIDE SEQUENCE [LARGE SCALE GENOMIC DNA]</scope>
</reference>
<organism evidence="8 9">
    <name type="scientific">Accumulibacter regalis</name>
    <dbReference type="NCBI Taxonomy" id="522306"/>
    <lineage>
        <taxon>Bacteria</taxon>
        <taxon>Pseudomonadati</taxon>
        <taxon>Pseudomonadota</taxon>
        <taxon>Betaproteobacteria</taxon>
        <taxon>Candidatus Accumulibacter</taxon>
    </lineage>
</organism>
<accession>A0A011NWH7</accession>
<evidence type="ECO:0000256" key="2">
    <source>
        <dbReference type="ARBA" id="ARBA00006228"/>
    </source>
</evidence>
<feature type="transmembrane region" description="Helical" evidence="7">
    <location>
        <begin position="12"/>
        <end position="41"/>
    </location>
</feature>
<comment type="caution">
    <text evidence="8">The sequence shown here is derived from an EMBL/GenBank/DDBJ whole genome shotgun (WGS) entry which is preliminary data.</text>
</comment>
<comment type="subcellular location">
    <subcellularLocation>
        <location evidence="1">Cell membrane</location>
        <topology evidence="1">Multi-pass membrane protein</topology>
    </subcellularLocation>
</comment>
<comment type="similarity">
    <text evidence="2">Belongs to the CPA3 antiporters (TC 2.A.63) subunit E family.</text>
</comment>
<dbReference type="STRING" id="1454004.AW11_02848"/>
<evidence type="ECO:0000256" key="6">
    <source>
        <dbReference type="ARBA" id="ARBA00023136"/>
    </source>
</evidence>
<dbReference type="PANTHER" id="PTHR34584">
    <property type="entry name" value="NA(+)/H(+) ANTIPORTER SUBUNIT E1"/>
    <property type="match status" value="1"/>
</dbReference>
<dbReference type="eggNOG" id="COG1863">
    <property type="taxonomic scope" value="Bacteria"/>
</dbReference>
<keyword evidence="4 7" id="KW-0812">Transmembrane</keyword>
<keyword evidence="6 7" id="KW-0472">Membrane</keyword>
<keyword evidence="9" id="KW-1185">Reference proteome</keyword>
<dbReference type="GO" id="GO:0008324">
    <property type="term" value="F:monoatomic cation transmembrane transporter activity"/>
    <property type="evidence" value="ECO:0007669"/>
    <property type="project" value="InterPro"/>
</dbReference>
<dbReference type="AlphaFoldDB" id="A0A011NWH7"/>
<dbReference type="Proteomes" id="UP000022141">
    <property type="component" value="Unassembled WGS sequence"/>
</dbReference>
<dbReference type="PATRIC" id="fig|1454004.3.peg.2941"/>
<gene>
    <name evidence="8" type="ORF">AW11_02848</name>
</gene>
<evidence type="ECO:0000256" key="4">
    <source>
        <dbReference type="ARBA" id="ARBA00022692"/>
    </source>
</evidence>